<dbReference type="EMBL" id="CP036263">
    <property type="protein sequence ID" value="QDS97330.1"/>
    <property type="molecule type" value="Genomic_DNA"/>
</dbReference>
<proteinExistence type="predicted"/>
<evidence type="ECO:0000313" key="1">
    <source>
        <dbReference type="EMBL" id="QDS97330.1"/>
    </source>
</evidence>
<dbReference type="AlphaFoldDB" id="A0A517MR26"/>
<keyword evidence="2" id="KW-1185">Reference proteome</keyword>
<organism evidence="1 2">
    <name type="scientific">Adhaeretor mobilis</name>
    <dbReference type="NCBI Taxonomy" id="1930276"/>
    <lineage>
        <taxon>Bacteria</taxon>
        <taxon>Pseudomonadati</taxon>
        <taxon>Planctomycetota</taxon>
        <taxon>Planctomycetia</taxon>
        <taxon>Pirellulales</taxon>
        <taxon>Lacipirellulaceae</taxon>
        <taxon>Adhaeretor</taxon>
    </lineage>
</organism>
<dbReference type="Proteomes" id="UP000319852">
    <property type="component" value="Chromosome"/>
</dbReference>
<reference evidence="1 2" key="1">
    <citation type="submission" date="2019-02" db="EMBL/GenBank/DDBJ databases">
        <title>Deep-cultivation of Planctomycetes and their phenomic and genomic characterization uncovers novel biology.</title>
        <authorList>
            <person name="Wiegand S."/>
            <person name="Jogler M."/>
            <person name="Boedeker C."/>
            <person name="Pinto D."/>
            <person name="Vollmers J."/>
            <person name="Rivas-Marin E."/>
            <person name="Kohn T."/>
            <person name="Peeters S.H."/>
            <person name="Heuer A."/>
            <person name="Rast P."/>
            <person name="Oberbeckmann S."/>
            <person name="Bunk B."/>
            <person name="Jeske O."/>
            <person name="Meyerdierks A."/>
            <person name="Storesund J.E."/>
            <person name="Kallscheuer N."/>
            <person name="Luecker S."/>
            <person name="Lage O.M."/>
            <person name="Pohl T."/>
            <person name="Merkel B.J."/>
            <person name="Hornburger P."/>
            <person name="Mueller R.-W."/>
            <person name="Bruemmer F."/>
            <person name="Labrenz M."/>
            <person name="Spormann A.M."/>
            <person name="Op den Camp H."/>
            <person name="Overmann J."/>
            <person name="Amann R."/>
            <person name="Jetten M.S.M."/>
            <person name="Mascher T."/>
            <person name="Medema M.H."/>
            <person name="Devos D.P."/>
            <person name="Kaster A.-K."/>
            <person name="Ovreas L."/>
            <person name="Rohde M."/>
            <person name="Galperin M.Y."/>
            <person name="Jogler C."/>
        </authorList>
    </citation>
    <scope>NUCLEOTIDE SEQUENCE [LARGE SCALE GENOMIC DNA]</scope>
    <source>
        <strain evidence="1 2">HG15A2</strain>
    </source>
</reference>
<gene>
    <name evidence="1" type="ORF">HG15A2_05910</name>
</gene>
<evidence type="ECO:0000313" key="2">
    <source>
        <dbReference type="Proteomes" id="UP000319852"/>
    </source>
</evidence>
<name>A0A517MR26_9BACT</name>
<dbReference type="RefSeq" id="WP_145057621.1">
    <property type="nucleotide sequence ID" value="NZ_CP036263.1"/>
</dbReference>
<sequence length="76" mass="8255">MPEVLCPADVQQDSAGFQYLLKESAAAAQALEAILRRREGVTRGPAISLLDSCALRINTNCKACPKKYRHAPLGEK</sequence>
<dbReference type="KEGG" id="amob:HG15A2_05910"/>
<accession>A0A517MR26</accession>
<protein>
    <submittedName>
        <fullName evidence="1">Uncharacterized protein</fullName>
    </submittedName>
</protein>